<evidence type="ECO:0000259" key="12">
    <source>
        <dbReference type="PROSITE" id="PS51163"/>
    </source>
</evidence>
<evidence type="ECO:0000256" key="6">
    <source>
        <dbReference type="ARBA" id="ARBA00022694"/>
    </source>
</evidence>
<keyword evidence="5" id="KW-0808">Transferase</keyword>
<evidence type="ECO:0000256" key="9">
    <source>
        <dbReference type="ARBA" id="ARBA00022840"/>
    </source>
</evidence>
<dbReference type="InterPro" id="IPR017945">
    <property type="entry name" value="DHBP_synth_RibB-like_a/b_dom"/>
</dbReference>
<evidence type="ECO:0000256" key="5">
    <source>
        <dbReference type="ARBA" id="ARBA00022679"/>
    </source>
</evidence>
<dbReference type="EC" id="2.7.7.87" evidence="3"/>
<evidence type="ECO:0000256" key="1">
    <source>
        <dbReference type="ARBA" id="ARBA00004496"/>
    </source>
</evidence>
<dbReference type="EMBL" id="CAEZVX010000005">
    <property type="protein sequence ID" value="CAB4635197.1"/>
    <property type="molecule type" value="Genomic_DNA"/>
</dbReference>
<dbReference type="GO" id="GO:0061710">
    <property type="term" value="F:L-threonylcarbamoyladenylate synthase"/>
    <property type="evidence" value="ECO:0007669"/>
    <property type="project" value="UniProtKB-EC"/>
</dbReference>
<evidence type="ECO:0000256" key="8">
    <source>
        <dbReference type="ARBA" id="ARBA00022741"/>
    </source>
</evidence>
<comment type="similarity">
    <text evidence="2">Belongs to the SUA5 family.</text>
</comment>
<evidence type="ECO:0000256" key="7">
    <source>
        <dbReference type="ARBA" id="ARBA00022695"/>
    </source>
</evidence>
<dbReference type="GO" id="GO:0005737">
    <property type="term" value="C:cytoplasm"/>
    <property type="evidence" value="ECO:0007669"/>
    <property type="project" value="UniProtKB-SubCell"/>
</dbReference>
<feature type="domain" description="YrdC-like" evidence="12">
    <location>
        <begin position="13"/>
        <end position="199"/>
    </location>
</feature>
<dbReference type="PANTHER" id="PTHR17490">
    <property type="entry name" value="SUA5"/>
    <property type="match status" value="1"/>
</dbReference>
<dbReference type="GO" id="GO:0006450">
    <property type="term" value="P:regulation of translational fidelity"/>
    <property type="evidence" value="ECO:0007669"/>
    <property type="project" value="TreeGrafter"/>
</dbReference>
<dbReference type="PANTHER" id="PTHR17490:SF16">
    <property type="entry name" value="THREONYLCARBAMOYL-AMP SYNTHASE"/>
    <property type="match status" value="1"/>
</dbReference>
<organism evidence="13">
    <name type="scientific">freshwater metagenome</name>
    <dbReference type="NCBI Taxonomy" id="449393"/>
    <lineage>
        <taxon>unclassified sequences</taxon>
        <taxon>metagenomes</taxon>
        <taxon>ecological metagenomes</taxon>
    </lineage>
</organism>
<name>A0A6J6EW08_9ZZZZ</name>
<reference evidence="13" key="1">
    <citation type="submission" date="2020-05" db="EMBL/GenBank/DDBJ databases">
        <authorList>
            <person name="Chiriac C."/>
            <person name="Salcher M."/>
            <person name="Ghai R."/>
            <person name="Kavagutti S V."/>
        </authorList>
    </citation>
    <scope>NUCLEOTIDE SEQUENCE</scope>
</reference>
<accession>A0A6J6EW08</accession>
<keyword evidence="7" id="KW-0548">Nucleotidyltransferase</keyword>
<comment type="catalytic activity">
    <reaction evidence="11">
        <text>L-threonine + hydrogencarbonate + ATP = L-threonylcarbamoyladenylate + diphosphate + H2O</text>
        <dbReference type="Rhea" id="RHEA:36407"/>
        <dbReference type="ChEBI" id="CHEBI:15377"/>
        <dbReference type="ChEBI" id="CHEBI:17544"/>
        <dbReference type="ChEBI" id="CHEBI:30616"/>
        <dbReference type="ChEBI" id="CHEBI:33019"/>
        <dbReference type="ChEBI" id="CHEBI:57926"/>
        <dbReference type="ChEBI" id="CHEBI:73682"/>
        <dbReference type="EC" id="2.7.7.87"/>
    </reaction>
</comment>
<dbReference type="InterPro" id="IPR006070">
    <property type="entry name" value="Sua5-like_dom"/>
</dbReference>
<evidence type="ECO:0000256" key="10">
    <source>
        <dbReference type="ARBA" id="ARBA00029774"/>
    </source>
</evidence>
<dbReference type="GO" id="GO:0000049">
    <property type="term" value="F:tRNA binding"/>
    <property type="evidence" value="ECO:0007669"/>
    <property type="project" value="TreeGrafter"/>
</dbReference>
<comment type="subcellular location">
    <subcellularLocation>
        <location evidence="1">Cytoplasm</location>
    </subcellularLocation>
</comment>
<dbReference type="InterPro" id="IPR050156">
    <property type="entry name" value="TC-AMP_synthase_SUA5"/>
</dbReference>
<keyword evidence="6" id="KW-0819">tRNA processing</keyword>
<keyword evidence="9" id="KW-0067">ATP-binding</keyword>
<dbReference type="EMBL" id="CAEZTX010000031">
    <property type="protein sequence ID" value="CAB4580752.1"/>
    <property type="molecule type" value="Genomic_DNA"/>
</dbReference>
<keyword evidence="8" id="KW-0547">Nucleotide-binding</keyword>
<dbReference type="Pfam" id="PF01300">
    <property type="entry name" value="Sua5_yciO_yrdC"/>
    <property type="match status" value="1"/>
</dbReference>
<protein>
    <recommendedName>
        <fullName evidence="10">L-threonylcarbamoyladenylate synthase</fullName>
        <ecNumber evidence="3">2.7.7.87</ecNumber>
    </recommendedName>
    <alternativeName>
        <fullName evidence="10">L-threonylcarbamoyladenylate synthase</fullName>
    </alternativeName>
</protein>
<evidence type="ECO:0000256" key="3">
    <source>
        <dbReference type="ARBA" id="ARBA00012584"/>
    </source>
</evidence>
<evidence type="ECO:0000256" key="11">
    <source>
        <dbReference type="ARBA" id="ARBA00048366"/>
    </source>
</evidence>
<dbReference type="GO" id="GO:0008033">
    <property type="term" value="P:tRNA processing"/>
    <property type="evidence" value="ECO:0007669"/>
    <property type="project" value="UniProtKB-KW"/>
</dbReference>
<dbReference type="AlphaFoldDB" id="A0A6J6EW08"/>
<evidence type="ECO:0000256" key="4">
    <source>
        <dbReference type="ARBA" id="ARBA00022490"/>
    </source>
</evidence>
<sequence length="214" mass="22876">MATQVTFDPSNPSEHVALAAKSLRDGFVIVAPHENGYVLLSDAFSPDSVRAMHVLRGDDLGVAAQVLISDVKQIEGLAREVTAEARTLMENFWPGSLSLSLRPQAGLSWDLGDDGKLDWVCLRIPSHPFLQLLIKETGPLAVASGALAGQPPLQDLSHLNHMGHEIAVIVEHGVIEVEPASTHIESDLSGVHLVREGAISRSDIEKAIPAVVIS</sequence>
<proteinExistence type="inferred from homology"/>
<keyword evidence="4" id="KW-0963">Cytoplasm</keyword>
<gene>
    <name evidence="13" type="ORF">UFOPK1755_00499</name>
    <name evidence="14" type="ORF">UFOPK2155_00128</name>
</gene>
<evidence type="ECO:0000256" key="2">
    <source>
        <dbReference type="ARBA" id="ARBA00007663"/>
    </source>
</evidence>
<dbReference type="Gene3D" id="3.90.870.10">
    <property type="entry name" value="DHBP synthase"/>
    <property type="match status" value="1"/>
</dbReference>
<evidence type="ECO:0000313" key="14">
    <source>
        <dbReference type="EMBL" id="CAB4635197.1"/>
    </source>
</evidence>
<dbReference type="SUPFAM" id="SSF55821">
    <property type="entry name" value="YrdC/RibB"/>
    <property type="match status" value="1"/>
</dbReference>
<evidence type="ECO:0000313" key="13">
    <source>
        <dbReference type="EMBL" id="CAB4580752.1"/>
    </source>
</evidence>
<dbReference type="PROSITE" id="PS51163">
    <property type="entry name" value="YRDC"/>
    <property type="match status" value="1"/>
</dbReference>
<dbReference type="GO" id="GO:0005524">
    <property type="term" value="F:ATP binding"/>
    <property type="evidence" value="ECO:0007669"/>
    <property type="project" value="UniProtKB-KW"/>
</dbReference>
<dbReference type="GO" id="GO:0003725">
    <property type="term" value="F:double-stranded RNA binding"/>
    <property type="evidence" value="ECO:0007669"/>
    <property type="project" value="InterPro"/>
</dbReference>